<proteinExistence type="inferred from homology"/>
<dbReference type="Proteomes" id="UP001337580">
    <property type="component" value="Chromosome"/>
</dbReference>
<dbReference type="EMBL" id="AP027924">
    <property type="protein sequence ID" value="BED91553.1"/>
    <property type="molecule type" value="Genomic_DNA"/>
</dbReference>
<dbReference type="GO" id="GO:0005840">
    <property type="term" value="C:ribosome"/>
    <property type="evidence" value="ECO:0007669"/>
    <property type="project" value="UniProtKB-KW"/>
</dbReference>
<dbReference type="Gene3D" id="2.40.50.140">
    <property type="entry name" value="Nucleic acid-binding proteins"/>
    <property type="match status" value="2"/>
</dbReference>
<dbReference type="GO" id="GO:1990904">
    <property type="term" value="C:ribonucleoprotein complex"/>
    <property type="evidence" value="ECO:0007669"/>
    <property type="project" value="UniProtKB-KW"/>
</dbReference>
<dbReference type="InterPro" id="IPR012340">
    <property type="entry name" value="NA-bd_OB-fold"/>
</dbReference>
<dbReference type="InterPro" id="IPR003029">
    <property type="entry name" value="S1_domain"/>
</dbReference>
<dbReference type="SUPFAM" id="SSF50249">
    <property type="entry name" value="Nucleic acid-binding proteins"/>
    <property type="match status" value="2"/>
</dbReference>
<evidence type="ECO:0000256" key="3">
    <source>
        <dbReference type="ARBA" id="ARBA00023274"/>
    </source>
</evidence>
<dbReference type="PROSITE" id="PS50126">
    <property type="entry name" value="S1"/>
    <property type="match status" value="2"/>
</dbReference>
<dbReference type="GO" id="GO:0003735">
    <property type="term" value="F:structural constituent of ribosome"/>
    <property type="evidence" value="ECO:0007669"/>
    <property type="project" value="TreeGrafter"/>
</dbReference>
<dbReference type="GO" id="GO:0003729">
    <property type="term" value="F:mRNA binding"/>
    <property type="evidence" value="ECO:0007669"/>
    <property type="project" value="TreeGrafter"/>
</dbReference>
<name>A0AA48I7K8_9FIRM</name>
<feature type="domain" description="S1 motif" evidence="4">
    <location>
        <begin position="210"/>
        <end position="277"/>
    </location>
</feature>
<gene>
    <name evidence="5" type="ORF">CfP315_0042</name>
</gene>
<feature type="domain" description="S1 motif" evidence="4">
    <location>
        <begin position="127"/>
        <end position="194"/>
    </location>
</feature>
<comment type="similarity">
    <text evidence="1">Belongs to the bacterial ribosomal protein bS1 family.</text>
</comment>
<dbReference type="Pfam" id="PF00575">
    <property type="entry name" value="S1"/>
    <property type="match status" value="1"/>
</dbReference>
<keyword evidence="3" id="KW-0687">Ribonucleoprotein</keyword>
<reference evidence="5" key="1">
    <citation type="journal article" date="2023" name="ISME J.">
        <title>Emergence of putative energy parasites within Clostridia revealed by genome analysis of a novel endosymbiotic clade.</title>
        <authorList>
            <person name="Takahashi K."/>
            <person name="Kuwahara H."/>
            <person name="Horikawa Y."/>
            <person name="Izawa K."/>
            <person name="Kato D."/>
            <person name="Inagaki T."/>
            <person name="Yuki M."/>
            <person name="Ohkuma M."/>
            <person name="Hongoh Y."/>
        </authorList>
    </citation>
    <scope>NUCLEOTIDE SEQUENCE</scope>
    <source>
        <strain evidence="5">CfP3-15</strain>
    </source>
</reference>
<dbReference type="InterPro" id="IPR050437">
    <property type="entry name" value="Ribos_protein_bS1-like"/>
</dbReference>
<dbReference type="PANTHER" id="PTHR10724">
    <property type="entry name" value="30S RIBOSOMAL PROTEIN S1"/>
    <property type="match status" value="1"/>
</dbReference>
<evidence type="ECO:0000256" key="1">
    <source>
        <dbReference type="ARBA" id="ARBA00006767"/>
    </source>
</evidence>
<dbReference type="AlphaFoldDB" id="A0AA48I7K8"/>
<evidence type="ECO:0000256" key="2">
    <source>
        <dbReference type="ARBA" id="ARBA00022980"/>
    </source>
</evidence>
<protein>
    <submittedName>
        <fullName evidence="5">S1 RNA-binding domain-containing protein</fullName>
    </submittedName>
</protein>
<dbReference type="KEGG" id="ips:CfP315_0042"/>
<keyword evidence="2" id="KW-0689">Ribosomal protein</keyword>
<dbReference type="SMART" id="SM00316">
    <property type="entry name" value="S1"/>
    <property type="match status" value="2"/>
</dbReference>
<evidence type="ECO:0000259" key="4">
    <source>
        <dbReference type="PROSITE" id="PS50126"/>
    </source>
</evidence>
<dbReference type="GO" id="GO:0006412">
    <property type="term" value="P:translation"/>
    <property type="evidence" value="ECO:0007669"/>
    <property type="project" value="TreeGrafter"/>
</dbReference>
<accession>A0AA48I7K8</accession>
<sequence length="315" mass="35695">MNNYYPEGYLIKTKENKNILSSSYENLIEAKEKRTIIEAKAIVCDVEHNLIVDMLCIKGKIPRKEGAMGIQEGTTRDIAIISRVNKPVCFVITDLKQNKNGKIEAILSRRLAQELCFENMISKLDSGNIIKAKITHIENFGVFADIGCGIVSFLPIDAISISRISHPNERFKIGDDINVIVKSVIGDRINLSHKELLGTWEENAKLFNMGETVSGITRSIENYGIFIELTPNLAGLAEFREGIHQGQPVSVYIKNIIPEKMKIKLVIIEIFDEKQEIKPLNYFFKGNKIERFVYSPENCTRIIETDFTKVEAKLN</sequence>
<organism evidence="5">
    <name type="scientific">Candidatus Improbicoccus pseudotrichonymphae</name>
    <dbReference type="NCBI Taxonomy" id="3033792"/>
    <lineage>
        <taxon>Bacteria</taxon>
        <taxon>Bacillati</taxon>
        <taxon>Bacillota</taxon>
        <taxon>Clostridia</taxon>
        <taxon>Candidatus Improbicoccus</taxon>
    </lineage>
</organism>
<evidence type="ECO:0000313" key="5">
    <source>
        <dbReference type="EMBL" id="BED91553.1"/>
    </source>
</evidence>
<dbReference type="PANTHER" id="PTHR10724:SF7">
    <property type="entry name" value="SMALL RIBOSOMAL SUBUNIT PROTEIN BS1C"/>
    <property type="match status" value="1"/>
</dbReference>